<dbReference type="InterPro" id="IPR003425">
    <property type="entry name" value="CCB3/YggT"/>
</dbReference>
<dbReference type="GO" id="GO:0016020">
    <property type="term" value="C:membrane"/>
    <property type="evidence" value="ECO:0007669"/>
    <property type="project" value="InterPro"/>
</dbReference>
<gene>
    <name evidence="1" type="ORF">RMAR0315_LOCUS13768</name>
</gene>
<accession>A0A7S0BUC8</accession>
<reference evidence="1" key="1">
    <citation type="submission" date="2021-01" db="EMBL/GenBank/DDBJ databases">
        <authorList>
            <person name="Corre E."/>
            <person name="Pelletier E."/>
            <person name="Niang G."/>
            <person name="Scheremetjew M."/>
            <person name="Finn R."/>
            <person name="Kale V."/>
            <person name="Holt S."/>
            <person name="Cochrane G."/>
            <person name="Meng A."/>
            <person name="Brown T."/>
            <person name="Cohen L."/>
        </authorList>
    </citation>
    <scope>NUCLEOTIDE SEQUENCE</scope>
    <source>
        <strain evidence="1">UTEX LB 2760</strain>
    </source>
</reference>
<dbReference type="PANTHER" id="PTHR33219">
    <property type="entry name" value="YLMG HOMOLOG PROTEIN 2, CHLOROPLASTIC"/>
    <property type="match status" value="1"/>
</dbReference>
<dbReference type="Pfam" id="PF02325">
    <property type="entry name" value="CCB3_YggT"/>
    <property type="match status" value="1"/>
</dbReference>
<proteinExistence type="predicted"/>
<organism evidence="1">
    <name type="scientific">Rhodosorus marinus</name>
    <dbReference type="NCBI Taxonomy" id="101924"/>
    <lineage>
        <taxon>Eukaryota</taxon>
        <taxon>Rhodophyta</taxon>
        <taxon>Stylonematophyceae</taxon>
        <taxon>Stylonematales</taxon>
        <taxon>Stylonemataceae</taxon>
        <taxon>Rhodosorus</taxon>
    </lineage>
</organism>
<dbReference type="EMBL" id="HBEK01025057">
    <property type="protein sequence ID" value="CAD8403759.1"/>
    <property type="molecule type" value="Transcribed_RNA"/>
</dbReference>
<evidence type="ECO:0008006" key="2">
    <source>
        <dbReference type="Google" id="ProtNLM"/>
    </source>
</evidence>
<protein>
    <recommendedName>
        <fullName evidence="2">YggT family protein</fullName>
    </recommendedName>
</protein>
<sequence length="137" mass="14652">MRGMGLSFLGPPGVDRLGANSVTRRGFRAANSRPLAAVIPGDTVAEGFVVTGLVNFFGIYQNLIISRILLSWFPALQRQPILQPIYTVCDPFLNVFRGVIPPIFGLDLSPIIAITLLQAFQGASAALGATPPKDEES</sequence>
<evidence type="ECO:0000313" key="1">
    <source>
        <dbReference type="EMBL" id="CAD8403759.1"/>
    </source>
</evidence>
<dbReference type="GO" id="GO:0010020">
    <property type="term" value="P:chloroplast fission"/>
    <property type="evidence" value="ECO:0007669"/>
    <property type="project" value="TreeGrafter"/>
</dbReference>
<name>A0A7S0BUC8_9RHOD</name>
<dbReference type="AlphaFoldDB" id="A0A7S0BUC8"/>
<dbReference type="PANTHER" id="PTHR33219:SF14">
    <property type="entry name" value="PROTEIN COFACTOR ASSEMBLY OF COMPLEX C SUBUNIT B CCB3, CHLOROPLASTIC-RELATED"/>
    <property type="match status" value="1"/>
</dbReference>